<accession>A0ABN1VPP4</accession>
<feature type="transmembrane region" description="Helical" evidence="1">
    <location>
        <begin position="115"/>
        <end position="136"/>
    </location>
</feature>
<feature type="transmembrane region" description="Helical" evidence="1">
    <location>
        <begin position="84"/>
        <end position="109"/>
    </location>
</feature>
<dbReference type="EMBL" id="BAAAKW010000027">
    <property type="protein sequence ID" value="GAA1216382.1"/>
    <property type="molecule type" value="Genomic_DNA"/>
</dbReference>
<feature type="transmembrane region" description="Helical" evidence="1">
    <location>
        <begin position="7"/>
        <end position="31"/>
    </location>
</feature>
<gene>
    <name evidence="2" type="ORF">GCM10009655_14600</name>
</gene>
<dbReference type="Proteomes" id="UP001500943">
    <property type="component" value="Unassembled WGS sequence"/>
</dbReference>
<name>A0ABN1VPP4_9MICO</name>
<evidence type="ECO:0000313" key="2">
    <source>
        <dbReference type="EMBL" id="GAA1216382.1"/>
    </source>
</evidence>
<comment type="caution">
    <text evidence="2">The sequence shown here is derived from an EMBL/GenBank/DDBJ whole genome shotgun (WGS) entry which is preliminary data.</text>
</comment>
<organism evidence="2 3">
    <name type="scientific">Rhodoglobus aureus</name>
    <dbReference type="NCBI Taxonomy" id="191497"/>
    <lineage>
        <taxon>Bacteria</taxon>
        <taxon>Bacillati</taxon>
        <taxon>Actinomycetota</taxon>
        <taxon>Actinomycetes</taxon>
        <taxon>Micrococcales</taxon>
        <taxon>Microbacteriaceae</taxon>
        <taxon>Rhodoglobus</taxon>
    </lineage>
</organism>
<feature type="transmembrane region" description="Helical" evidence="1">
    <location>
        <begin position="51"/>
        <end position="72"/>
    </location>
</feature>
<keyword evidence="1" id="KW-1133">Transmembrane helix</keyword>
<dbReference type="RefSeq" id="WP_343924552.1">
    <property type="nucleotide sequence ID" value="NZ_BAAAKW010000027.1"/>
</dbReference>
<keyword evidence="1" id="KW-0812">Transmembrane</keyword>
<keyword evidence="3" id="KW-1185">Reference proteome</keyword>
<sequence length="144" mass="15284">MMENRKIVPPATVVIVAIAAGIVVAALYAVILVLRGTSSDAMLAINFKYGLLFAIPVGVLVSLVAVSVGFSVRALLHTHRLHRAWLVACVAGLSVAISLIGSLVLLAAVLGVADFQWWTIAPCMFGSIGFAAWSIARDRIQDMR</sequence>
<keyword evidence="1" id="KW-0472">Membrane</keyword>
<proteinExistence type="predicted"/>
<evidence type="ECO:0000313" key="3">
    <source>
        <dbReference type="Proteomes" id="UP001500943"/>
    </source>
</evidence>
<reference evidence="2 3" key="1">
    <citation type="journal article" date="2019" name="Int. J. Syst. Evol. Microbiol.">
        <title>The Global Catalogue of Microorganisms (GCM) 10K type strain sequencing project: providing services to taxonomists for standard genome sequencing and annotation.</title>
        <authorList>
            <consortium name="The Broad Institute Genomics Platform"/>
            <consortium name="The Broad Institute Genome Sequencing Center for Infectious Disease"/>
            <person name="Wu L."/>
            <person name="Ma J."/>
        </authorList>
    </citation>
    <scope>NUCLEOTIDE SEQUENCE [LARGE SCALE GENOMIC DNA]</scope>
    <source>
        <strain evidence="2 3">JCM 12762</strain>
    </source>
</reference>
<evidence type="ECO:0000256" key="1">
    <source>
        <dbReference type="SAM" id="Phobius"/>
    </source>
</evidence>
<protein>
    <submittedName>
        <fullName evidence="2">Uncharacterized protein</fullName>
    </submittedName>
</protein>